<dbReference type="InterPro" id="IPR006140">
    <property type="entry name" value="D-isomer_DH_NAD-bd"/>
</dbReference>
<keyword evidence="2" id="KW-0520">NAD</keyword>
<dbReference type="KEGG" id="ocm:CBP12_07410"/>
<dbReference type="CDD" id="cd05300">
    <property type="entry name" value="2-Hacid_dh_1"/>
    <property type="match status" value="1"/>
</dbReference>
<evidence type="ECO:0000256" key="2">
    <source>
        <dbReference type="ARBA" id="ARBA00023027"/>
    </source>
</evidence>
<evidence type="ECO:0000313" key="5">
    <source>
        <dbReference type="Proteomes" id="UP000243793"/>
    </source>
</evidence>
<accession>A0A1Y0CXC2</accession>
<dbReference type="AlphaFoldDB" id="A0A1Y0CXC2"/>
<feature type="domain" description="D-isomer specific 2-hydroxyacid dehydrogenase NAD-binding" evidence="3">
    <location>
        <begin position="107"/>
        <end position="278"/>
    </location>
</feature>
<dbReference type="SUPFAM" id="SSF52283">
    <property type="entry name" value="Formate/glycerate dehydrogenase catalytic domain-like"/>
    <property type="match status" value="1"/>
</dbReference>
<sequence>MANHTLLLLSQDNAEYQALLKQAYLPGLTILAPSDEAGIQAALSHADILLGEPQKLRERLPQAKALRWAQSTYAGVDALLHAECRQDYYLTNIKGIFGPLVSEYVFGHLLSLTRHLRHYKAQQRLHNWQPIPYESLQGKTMLIMGTGSIGQHIAHTAQHFGMSVLGISRSGREAAGFDHTYQLPALNNVLARADVVVSVLPSTAQTRGLFNAERISHFKPGTIFFNIGRGDAVDEGALIQALRHGNIGAAVLDVFATEPLPVASPLWDMPNVVITPHNSGYSFPEQIVTRFSRNYLKYTTGKTLEGLVDFNLGY</sequence>
<evidence type="ECO:0000256" key="1">
    <source>
        <dbReference type="ARBA" id="ARBA00023002"/>
    </source>
</evidence>
<dbReference type="PANTHER" id="PTHR43333:SF1">
    <property type="entry name" value="D-ISOMER SPECIFIC 2-HYDROXYACID DEHYDROGENASE NAD-BINDING DOMAIN-CONTAINING PROTEIN"/>
    <property type="match status" value="1"/>
</dbReference>
<dbReference type="GO" id="GO:0051287">
    <property type="term" value="F:NAD binding"/>
    <property type="evidence" value="ECO:0007669"/>
    <property type="project" value="InterPro"/>
</dbReference>
<dbReference type="Pfam" id="PF02826">
    <property type="entry name" value="2-Hacid_dh_C"/>
    <property type="match status" value="1"/>
</dbReference>
<organism evidence="4 5">
    <name type="scientific">Oceanisphaera avium</name>
    <dbReference type="NCBI Taxonomy" id="1903694"/>
    <lineage>
        <taxon>Bacteria</taxon>
        <taxon>Pseudomonadati</taxon>
        <taxon>Pseudomonadota</taxon>
        <taxon>Gammaproteobacteria</taxon>
        <taxon>Aeromonadales</taxon>
        <taxon>Aeromonadaceae</taxon>
        <taxon>Oceanisphaera</taxon>
    </lineage>
</organism>
<dbReference type="PANTHER" id="PTHR43333">
    <property type="entry name" value="2-HACID_DH_C DOMAIN-CONTAINING PROTEIN"/>
    <property type="match status" value="1"/>
</dbReference>
<reference evidence="5" key="1">
    <citation type="submission" date="2017-05" db="EMBL/GenBank/DDBJ databases">
        <authorList>
            <person name="Sung H."/>
        </authorList>
    </citation>
    <scope>NUCLEOTIDE SEQUENCE [LARGE SCALE GENOMIC DNA]</scope>
    <source>
        <strain evidence="5">AMac2203</strain>
    </source>
</reference>
<evidence type="ECO:0000313" key="4">
    <source>
        <dbReference type="EMBL" id="ART79991.1"/>
    </source>
</evidence>
<dbReference type="RefSeq" id="WP_086963861.1">
    <property type="nucleotide sequence ID" value="NZ_CP021376.1"/>
</dbReference>
<gene>
    <name evidence="4" type="ORF">CBP12_07410</name>
</gene>
<dbReference type="FunFam" id="3.40.50.720:FF:000363">
    <property type="entry name" value="D-isomer specific 2-hydroxyacid dehydrogenase"/>
    <property type="match status" value="1"/>
</dbReference>
<keyword evidence="1" id="KW-0560">Oxidoreductase</keyword>
<name>A0A1Y0CXC2_9GAMM</name>
<evidence type="ECO:0000259" key="3">
    <source>
        <dbReference type="Pfam" id="PF02826"/>
    </source>
</evidence>
<protein>
    <submittedName>
        <fullName evidence="4">Hydroxyacid dehydrogenase</fullName>
    </submittedName>
</protein>
<dbReference type="EMBL" id="CP021376">
    <property type="protein sequence ID" value="ART79991.1"/>
    <property type="molecule type" value="Genomic_DNA"/>
</dbReference>
<dbReference type="GO" id="GO:0016491">
    <property type="term" value="F:oxidoreductase activity"/>
    <property type="evidence" value="ECO:0007669"/>
    <property type="project" value="UniProtKB-KW"/>
</dbReference>
<keyword evidence="5" id="KW-1185">Reference proteome</keyword>
<dbReference type="InterPro" id="IPR036291">
    <property type="entry name" value="NAD(P)-bd_dom_sf"/>
</dbReference>
<proteinExistence type="predicted"/>
<dbReference type="OrthoDB" id="9787219at2"/>
<dbReference type="SUPFAM" id="SSF51735">
    <property type="entry name" value="NAD(P)-binding Rossmann-fold domains"/>
    <property type="match status" value="1"/>
</dbReference>
<dbReference type="Gene3D" id="3.40.50.720">
    <property type="entry name" value="NAD(P)-binding Rossmann-like Domain"/>
    <property type="match status" value="2"/>
</dbReference>
<dbReference type="Proteomes" id="UP000243793">
    <property type="component" value="Chromosome"/>
</dbReference>